<protein>
    <submittedName>
        <fullName evidence="1">Uncharacterized protein</fullName>
    </submittedName>
</protein>
<dbReference type="EMBL" id="JACXVP010000007">
    <property type="protein sequence ID" value="KAG5596250.1"/>
    <property type="molecule type" value="Genomic_DNA"/>
</dbReference>
<feature type="non-terminal residue" evidence="1">
    <location>
        <position position="1"/>
    </location>
</feature>
<sequence>RKRIYKCYDFTKEIGLATSLNFVRHVIRQVVCKLSHFILRGRIRILQPICSFRQCGFLVFLCHQLFCLFESFNQLQKAFLCVFFHGVGHQVLCNISRALQWLELKMQRVRGFKFANSNQDFKTGYLLAADTAPTAGVKFCFTQHLVGLLNYAE</sequence>
<reference evidence="1 2" key="1">
    <citation type="submission" date="2020-09" db="EMBL/GenBank/DDBJ databases">
        <title>De no assembly of potato wild relative species, Solanum commersonii.</title>
        <authorList>
            <person name="Cho K."/>
        </authorList>
    </citation>
    <scope>NUCLEOTIDE SEQUENCE [LARGE SCALE GENOMIC DNA]</scope>
    <source>
        <strain evidence="1">LZ3.2</strain>
        <tissue evidence="1">Leaf</tissue>
    </source>
</reference>
<dbReference type="AlphaFoldDB" id="A0A9J5Y850"/>
<comment type="caution">
    <text evidence="1">The sequence shown here is derived from an EMBL/GenBank/DDBJ whole genome shotgun (WGS) entry which is preliminary data.</text>
</comment>
<dbReference type="Proteomes" id="UP000824120">
    <property type="component" value="Chromosome 7"/>
</dbReference>
<gene>
    <name evidence="1" type="ORF">H5410_037482</name>
</gene>
<feature type="non-terminal residue" evidence="1">
    <location>
        <position position="153"/>
    </location>
</feature>
<name>A0A9J5Y850_SOLCO</name>
<accession>A0A9J5Y850</accession>
<evidence type="ECO:0000313" key="2">
    <source>
        <dbReference type="Proteomes" id="UP000824120"/>
    </source>
</evidence>
<organism evidence="1 2">
    <name type="scientific">Solanum commersonii</name>
    <name type="common">Commerson's wild potato</name>
    <name type="synonym">Commerson's nightshade</name>
    <dbReference type="NCBI Taxonomy" id="4109"/>
    <lineage>
        <taxon>Eukaryota</taxon>
        <taxon>Viridiplantae</taxon>
        <taxon>Streptophyta</taxon>
        <taxon>Embryophyta</taxon>
        <taxon>Tracheophyta</taxon>
        <taxon>Spermatophyta</taxon>
        <taxon>Magnoliopsida</taxon>
        <taxon>eudicotyledons</taxon>
        <taxon>Gunneridae</taxon>
        <taxon>Pentapetalae</taxon>
        <taxon>asterids</taxon>
        <taxon>lamiids</taxon>
        <taxon>Solanales</taxon>
        <taxon>Solanaceae</taxon>
        <taxon>Solanoideae</taxon>
        <taxon>Solaneae</taxon>
        <taxon>Solanum</taxon>
    </lineage>
</organism>
<evidence type="ECO:0000313" key="1">
    <source>
        <dbReference type="EMBL" id="KAG5596250.1"/>
    </source>
</evidence>
<proteinExistence type="predicted"/>
<dbReference type="OrthoDB" id="10361165at2759"/>
<keyword evidence="2" id="KW-1185">Reference proteome</keyword>